<dbReference type="Gene3D" id="1.20.58.1040">
    <property type="match status" value="1"/>
</dbReference>
<evidence type="ECO:0000256" key="2">
    <source>
        <dbReference type="ARBA" id="ARBA00022622"/>
    </source>
</evidence>
<keyword evidence="2" id="KW-0336">GPI-anchor</keyword>
<keyword evidence="2" id="KW-0449">Lipoprotein</keyword>
<keyword evidence="3" id="KW-0732">Signal</keyword>
<feature type="domain" description="X8" evidence="4">
    <location>
        <begin position="14"/>
        <end position="95"/>
    </location>
</feature>
<keyword evidence="6" id="KW-1185">Reference proteome</keyword>
<dbReference type="GO" id="GO:0098552">
    <property type="term" value="C:side of membrane"/>
    <property type="evidence" value="ECO:0007669"/>
    <property type="project" value="UniProtKB-KW"/>
</dbReference>
<evidence type="ECO:0000259" key="4">
    <source>
        <dbReference type="SMART" id="SM00768"/>
    </source>
</evidence>
<keyword evidence="2" id="KW-0472">Membrane</keyword>
<dbReference type="Proteomes" id="UP000436088">
    <property type="component" value="Unassembled WGS sequence"/>
</dbReference>
<comment type="caution">
    <text evidence="5">The sequence shown here is derived from an EMBL/GenBank/DDBJ whole genome shotgun (WGS) entry which is preliminary data.</text>
</comment>
<dbReference type="GO" id="GO:0005886">
    <property type="term" value="C:plasma membrane"/>
    <property type="evidence" value="ECO:0007669"/>
    <property type="project" value="UniProtKB-SubCell"/>
</dbReference>
<name>A0A6A3D489_HIBSY</name>
<evidence type="ECO:0000256" key="3">
    <source>
        <dbReference type="ARBA" id="ARBA00022729"/>
    </source>
</evidence>
<proteinExistence type="predicted"/>
<protein>
    <recommendedName>
        <fullName evidence="4">X8 domain-containing protein</fullName>
    </recommendedName>
</protein>
<dbReference type="AlphaFoldDB" id="A0A6A3D489"/>
<keyword evidence="2" id="KW-0325">Glycoprotein</keyword>
<accession>A0A6A3D489</accession>
<evidence type="ECO:0000313" key="5">
    <source>
        <dbReference type="EMBL" id="KAE8735404.1"/>
    </source>
</evidence>
<dbReference type="InterPro" id="IPR044788">
    <property type="entry name" value="X8_dom_prot"/>
</dbReference>
<comment type="subcellular location">
    <subcellularLocation>
        <location evidence="1">Cell membrane</location>
        <topology evidence="1">Lipid-anchor</topology>
        <topology evidence="1">GPI-anchor</topology>
    </subcellularLocation>
</comment>
<dbReference type="OrthoDB" id="417697at2759"/>
<gene>
    <name evidence="5" type="ORF">F3Y22_tig00000340pilonHSYRG00334</name>
</gene>
<dbReference type="Pfam" id="PF07983">
    <property type="entry name" value="X8"/>
    <property type="match status" value="1"/>
</dbReference>
<dbReference type="PANTHER" id="PTHR31044:SF36">
    <property type="entry name" value="CARBOHYDRATE-BINDING X8 DOMAIN SUPERFAMILY PROTEIN"/>
    <property type="match status" value="1"/>
</dbReference>
<dbReference type="GO" id="GO:0009506">
    <property type="term" value="C:plasmodesma"/>
    <property type="evidence" value="ECO:0007669"/>
    <property type="project" value="UniProtKB-ARBA"/>
</dbReference>
<evidence type="ECO:0000256" key="1">
    <source>
        <dbReference type="ARBA" id="ARBA00004609"/>
    </source>
</evidence>
<organism evidence="5 6">
    <name type="scientific">Hibiscus syriacus</name>
    <name type="common">Rose of Sharon</name>
    <dbReference type="NCBI Taxonomy" id="106335"/>
    <lineage>
        <taxon>Eukaryota</taxon>
        <taxon>Viridiplantae</taxon>
        <taxon>Streptophyta</taxon>
        <taxon>Embryophyta</taxon>
        <taxon>Tracheophyta</taxon>
        <taxon>Spermatophyta</taxon>
        <taxon>Magnoliopsida</taxon>
        <taxon>eudicotyledons</taxon>
        <taxon>Gunneridae</taxon>
        <taxon>Pentapetalae</taxon>
        <taxon>rosids</taxon>
        <taxon>malvids</taxon>
        <taxon>Malvales</taxon>
        <taxon>Malvaceae</taxon>
        <taxon>Malvoideae</taxon>
        <taxon>Hibiscus</taxon>
    </lineage>
</organism>
<dbReference type="SMART" id="SM00768">
    <property type="entry name" value="X8"/>
    <property type="match status" value="1"/>
</dbReference>
<reference evidence="5" key="1">
    <citation type="submission" date="2019-09" db="EMBL/GenBank/DDBJ databases">
        <title>Draft genome information of white flower Hibiscus syriacus.</title>
        <authorList>
            <person name="Kim Y.-M."/>
        </authorList>
    </citation>
    <scope>NUCLEOTIDE SEQUENCE [LARGE SCALE GENOMIC DNA]</scope>
    <source>
        <strain evidence="5">YM2019G1</strain>
    </source>
</reference>
<dbReference type="PANTHER" id="PTHR31044">
    <property type="entry name" value="BETA-1,3 GLUCANASE"/>
    <property type="match status" value="1"/>
</dbReference>
<dbReference type="InterPro" id="IPR012946">
    <property type="entry name" value="X8"/>
</dbReference>
<dbReference type="EMBL" id="VEPZ02000032">
    <property type="protein sequence ID" value="KAE8735404.1"/>
    <property type="molecule type" value="Genomic_DNA"/>
</dbReference>
<evidence type="ECO:0000313" key="6">
    <source>
        <dbReference type="Proteomes" id="UP000436088"/>
    </source>
</evidence>
<sequence>MINSASGSISNVTTWCIASEEDLQNALDWACGPGNVDCSPIQPSHPCFEPDNTLSNASFAFNSYYQQKWRYRCGLQFWGNGVKVDKDPSYDNCIYVTTRGVNKTATSNTTAFASSSSSSRRIRSNPGQCVRHIFFKAIKESLTWIWGGRNFLLNLAFCMVYDEML</sequence>